<dbReference type="InterPro" id="IPR026349">
    <property type="entry name" value="CHP04255"/>
</dbReference>
<reference evidence="1" key="1">
    <citation type="submission" date="2022-03" db="EMBL/GenBank/DDBJ databases">
        <title>De novo assembled genomes of Belliella spp. (Cyclobacteriaceae) strains.</title>
        <authorList>
            <person name="Szabo A."/>
            <person name="Korponai K."/>
            <person name="Felfoldi T."/>
        </authorList>
    </citation>
    <scope>NUCLEOTIDE SEQUENCE</scope>
    <source>
        <strain evidence="1">DSM 107340</strain>
    </source>
</reference>
<protein>
    <submittedName>
        <fullName evidence="1">TIGR04255 family protein</fullName>
    </submittedName>
</protein>
<evidence type="ECO:0000313" key="1">
    <source>
        <dbReference type="EMBL" id="MCH7396506.1"/>
    </source>
</evidence>
<name>A0ABS9UIR8_9BACT</name>
<dbReference type="Proteomes" id="UP001165488">
    <property type="component" value="Unassembled WGS sequence"/>
</dbReference>
<dbReference type="NCBIfam" id="TIGR04255">
    <property type="entry name" value="sporadTIGR04255"/>
    <property type="match status" value="1"/>
</dbReference>
<proteinExistence type="predicted"/>
<keyword evidence="2" id="KW-1185">Reference proteome</keyword>
<gene>
    <name evidence="1" type="ORF">MM236_00840</name>
</gene>
<accession>A0ABS9UIR8</accession>
<dbReference type="RefSeq" id="WP_241273027.1">
    <property type="nucleotide sequence ID" value="NZ_JAKZGS010000001.1"/>
</dbReference>
<evidence type="ECO:0000313" key="2">
    <source>
        <dbReference type="Proteomes" id="UP001165488"/>
    </source>
</evidence>
<dbReference type="EMBL" id="JAKZGS010000001">
    <property type="protein sequence ID" value="MCH7396506.1"/>
    <property type="molecule type" value="Genomic_DNA"/>
</dbReference>
<organism evidence="1 2">
    <name type="scientific">Belliella calami</name>
    <dbReference type="NCBI Taxonomy" id="2923436"/>
    <lineage>
        <taxon>Bacteria</taxon>
        <taxon>Pseudomonadati</taxon>
        <taxon>Bacteroidota</taxon>
        <taxon>Cytophagia</taxon>
        <taxon>Cytophagales</taxon>
        <taxon>Cyclobacteriaceae</taxon>
        <taxon>Belliella</taxon>
    </lineage>
</organism>
<sequence>MKLPSKISPDRIKDSIIEVRYSSKLPFDILLGIFFESLDDDYTYANRPNLHSTPFVLESNVKLSISGSALFFNKKIKIEFLPNIMVFNCLESYLGWEEYFDEVKKVLVQINNTKRIESYLRIGLRYISEYPNMDIHDITKFSFSFGMPKIQSENFIFRSEFFENNFIIVLNLANNLNLIGSDNIVSKISNIDIDVIRDVNISDLDELLQIISNAHSEEKKVFFDILNERFLNELKPIY</sequence>
<comment type="caution">
    <text evidence="1">The sequence shown here is derived from an EMBL/GenBank/DDBJ whole genome shotgun (WGS) entry which is preliminary data.</text>
</comment>